<reference evidence="1 2" key="1">
    <citation type="submission" date="2020-07" db="EMBL/GenBank/DDBJ databases">
        <authorList>
            <person name="Hilgarth M."/>
            <person name="Werum V."/>
            <person name="Vogel R.F."/>
        </authorList>
    </citation>
    <scope>NUCLEOTIDE SEQUENCE [LARGE SCALE GENOMIC DNA]</scope>
    <source>
        <strain evidence="1 2">DSM 28961</strain>
    </source>
</reference>
<proteinExistence type="predicted"/>
<evidence type="ECO:0000313" key="2">
    <source>
        <dbReference type="Proteomes" id="UP000530186"/>
    </source>
</evidence>
<keyword evidence="2" id="KW-1185">Reference proteome</keyword>
<comment type="caution">
    <text evidence="1">The sequence shown here is derived from an EMBL/GenBank/DDBJ whole genome shotgun (WGS) entry which is preliminary data.</text>
</comment>
<dbReference type="EMBL" id="JACBNY010000030">
    <property type="protein sequence ID" value="MBA0017515.1"/>
    <property type="molecule type" value="Genomic_DNA"/>
</dbReference>
<accession>A0A7V8N2K2</accession>
<gene>
    <name evidence="1" type="ORF">HZR21_10465</name>
</gene>
<dbReference type="Proteomes" id="UP000530186">
    <property type="component" value="Unassembled WGS sequence"/>
</dbReference>
<name>A0A7V8N2K2_9LACT</name>
<sequence length="67" mass="8006">MVMRNKSDSAYKKEIEKMSVAELTDTLRPFFLREVDNNYELKSRVTLEEEQIDWISHFICTDLFGPF</sequence>
<dbReference type="AlphaFoldDB" id="A0A7V8N2K2"/>
<organism evidence="1 2">
    <name type="scientific">Pseudolactococcus laudensis</name>
    <dbReference type="NCBI Taxonomy" id="1494461"/>
    <lineage>
        <taxon>Bacteria</taxon>
        <taxon>Bacillati</taxon>
        <taxon>Bacillota</taxon>
        <taxon>Bacilli</taxon>
        <taxon>Lactobacillales</taxon>
        <taxon>Streptococcaceae</taxon>
        <taxon>Pseudolactococcus</taxon>
    </lineage>
</organism>
<dbReference type="GeneID" id="303195937"/>
<protein>
    <submittedName>
        <fullName evidence="1">Uncharacterized protein</fullName>
    </submittedName>
</protein>
<evidence type="ECO:0000313" key="1">
    <source>
        <dbReference type="EMBL" id="MBA0017515.1"/>
    </source>
</evidence>
<dbReference type="RefSeq" id="WP_180747583.1">
    <property type="nucleotide sequence ID" value="NZ_CBCRWQ010000040.1"/>
</dbReference>